<organism evidence="2 3">
    <name type="scientific">Patella caerulea</name>
    <name type="common">Rayed Mediterranean limpet</name>
    <dbReference type="NCBI Taxonomy" id="87958"/>
    <lineage>
        <taxon>Eukaryota</taxon>
        <taxon>Metazoa</taxon>
        <taxon>Spiralia</taxon>
        <taxon>Lophotrochozoa</taxon>
        <taxon>Mollusca</taxon>
        <taxon>Gastropoda</taxon>
        <taxon>Patellogastropoda</taxon>
        <taxon>Patelloidea</taxon>
        <taxon>Patellidae</taxon>
        <taxon>Patella</taxon>
    </lineage>
</organism>
<comment type="caution">
    <text evidence="2">The sequence shown here is derived from an EMBL/GenBank/DDBJ whole genome shotgun (WGS) entry which is preliminary data.</text>
</comment>
<reference evidence="2 3" key="1">
    <citation type="submission" date="2024-01" db="EMBL/GenBank/DDBJ databases">
        <title>The genome of the rayed Mediterranean limpet Patella caerulea (Linnaeus, 1758).</title>
        <authorList>
            <person name="Anh-Thu Weber A."/>
            <person name="Halstead-Nussloch G."/>
        </authorList>
    </citation>
    <scope>NUCLEOTIDE SEQUENCE [LARGE SCALE GENOMIC DNA]</scope>
    <source>
        <strain evidence="2">AATW-2023a</strain>
        <tissue evidence="2">Whole specimen</tissue>
    </source>
</reference>
<gene>
    <name evidence="2" type="ORF">SNE40_005556</name>
</gene>
<dbReference type="PANTHER" id="PTHR46704">
    <property type="entry name" value="CXC DOMAIN-CONTAINING PROTEIN-RELATED"/>
    <property type="match status" value="1"/>
</dbReference>
<protein>
    <submittedName>
        <fullName evidence="2">Uncharacterized protein</fullName>
    </submittedName>
</protein>
<feature type="region of interest" description="Disordered" evidence="1">
    <location>
        <begin position="107"/>
        <end position="132"/>
    </location>
</feature>
<evidence type="ECO:0000313" key="2">
    <source>
        <dbReference type="EMBL" id="KAK6187558.1"/>
    </source>
</evidence>
<name>A0AAN8PXL6_PATCE</name>
<accession>A0AAN8PXL6</accession>
<dbReference type="PANTHER" id="PTHR46704:SF9">
    <property type="entry name" value="BHLH DOMAIN-CONTAINING PROTEIN"/>
    <property type="match status" value="1"/>
</dbReference>
<dbReference type="AlphaFoldDB" id="A0AAN8PXL6"/>
<proteinExistence type="predicted"/>
<keyword evidence="3" id="KW-1185">Reference proteome</keyword>
<evidence type="ECO:0000256" key="1">
    <source>
        <dbReference type="SAM" id="MobiDB-lite"/>
    </source>
</evidence>
<feature type="compositionally biased region" description="Polar residues" evidence="1">
    <location>
        <begin position="111"/>
        <end position="120"/>
    </location>
</feature>
<dbReference type="EMBL" id="JAZGQO010000004">
    <property type="protein sequence ID" value="KAK6187558.1"/>
    <property type="molecule type" value="Genomic_DNA"/>
</dbReference>
<evidence type="ECO:0000313" key="3">
    <source>
        <dbReference type="Proteomes" id="UP001347796"/>
    </source>
</evidence>
<sequence length="460" mass="53144">MAAPMKERESTDISSNLRCIVHYEGLRKEQEQLFTKSRWDKFRECAHEWLKLDGLGKWIAEQATSSDIINKEFIDAPKDTGFHPTCYRRFTDKFRIVSARNRLEKEKLKFPTTNQPGSSESVDDLGPSSPKKLRSKTRIHTVISAAPEAKRKSKSVLPVVCIICKKRDRFITVGGNRKKDVLTQAQTQTAGQLLKAAELKEDEDILRHIRGQDCVAIEVRYHQKCYRQYTEFLRRFSESKGDKPSVKYLTTYNMFCEDVIRERILNGQEIIRMVKLYDIFVRLARQHENVDASSYSSLQLKKRLQEHFPQLLFHRPSKCVKNEMVFVQDKLRVENFKSSTSEYTETEMESANTGGQKTLTFDDDTLHCLHTSAMELRVESLKTGACEGRWHPLASDINIKSAKSLIPLKLYNTLAWMIGVSDDPTLEYYVEVEESVDLKLISILQGIILLQYQGRNRSLT</sequence>
<dbReference type="Proteomes" id="UP001347796">
    <property type="component" value="Unassembled WGS sequence"/>
</dbReference>